<evidence type="ECO:0000313" key="3">
    <source>
        <dbReference type="EMBL" id="SFA46809.1"/>
    </source>
</evidence>
<feature type="region of interest" description="Disordered" evidence="1">
    <location>
        <begin position="1"/>
        <end position="27"/>
    </location>
</feature>
<dbReference type="AlphaFoldDB" id="A0A1I0T4X6"/>
<accession>A0A1I0T4X6</accession>
<proteinExistence type="predicted"/>
<gene>
    <name evidence="3" type="ORF">SAMN05444374_104109</name>
</gene>
<evidence type="ECO:0000259" key="2">
    <source>
        <dbReference type="Pfam" id="PF20615"/>
    </source>
</evidence>
<name>A0A1I0T4X6_9NOCA</name>
<sequence>MEWADGLIDPGRAESGPPGFEFDPTVDAGGDGVVDTMVFRADLASGEAGLVIAADLDGDGTVDRVTTFEDDGDFVRWEPGEKDSVWTVTERGSL</sequence>
<dbReference type="EMBL" id="FOJN01000004">
    <property type="protein sequence ID" value="SFA46809.1"/>
    <property type="molecule type" value="Genomic_DNA"/>
</dbReference>
<dbReference type="Proteomes" id="UP000182054">
    <property type="component" value="Unassembled WGS sequence"/>
</dbReference>
<feature type="domain" description="DUF6802" evidence="2">
    <location>
        <begin position="23"/>
        <end position="93"/>
    </location>
</feature>
<dbReference type="InterPro" id="IPR046543">
    <property type="entry name" value="DUF6802"/>
</dbReference>
<dbReference type="OrthoDB" id="4375009at2"/>
<evidence type="ECO:0000256" key="1">
    <source>
        <dbReference type="SAM" id="MobiDB-lite"/>
    </source>
</evidence>
<protein>
    <recommendedName>
        <fullName evidence="2">DUF6802 domain-containing protein</fullName>
    </recommendedName>
</protein>
<dbReference type="GeneID" id="85485265"/>
<dbReference type="Pfam" id="PF20615">
    <property type="entry name" value="DUF6802"/>
    <property type="match status" value="1"/>
</dbReference>
<dbReference type="RefSeq" id="WP_068360294.1">
    <property type="nucleotide sequence ID" value="NZ_FOJN01000004.1"/>
</dbReference>
<reference evidence="3 4" key="1">
    <citation type="submission" date="2016-10" db="EMBL/GenBank/DDBJ databases">
        <authorList>
            <person name="de Groot N.N."/>
        </authorList>
    </citation>
    <scope>NUCLEOTIDE SEQUENCE [LARGE SCALE GENOMIC DNA]</scope>
    <source>
        <strain evidence="3 4">DSM 44908</strain>
    </source>
</reference>
<evidence type="ECO:0000313" key="4">
    <source>
        <dbReference type="Proteomes" id="UP000182054"/>
    </source>
</evidence>
<organism evidence="3 4">
    <name type="scientific">Rhodococcoides kroppenstedtii</name>
    <dbReference type="NCBI Taxonomy" id="293050"/>
    <lineage>
        <taxon>Bacteria</taxon>
        <taxon>Bacillati</taxon>
        <taxon>Actinomycetota</taxon>
        <taxon>Actinomycetes</taxon>
        <taxon>Mycobacteriales</taxon>
        <taxon>Nocardiaceae</taxon>
        <taxon>Rhodococcoides</taxon>
    </lineage>
</organism>